<reference evidence="2" key="1">
    <citation type="submission" date="2018-05" db="EMBL/GenBank/DDBJ databases">
        <authorList>
            <person name="Li Y."/>
        </authorList>
    </citation>
    <scope>NUCLEOTIDE SEQUENCE [LARGE SCALE GENOMIC DNA]</scope>
    <source>
        <strain evidence="2">3d-2-2</strain>
    </source>
</reference>
<accession>A0A2V1K0F5</accession>
<comment type="caution">
    <text evidence="1">The sequence shown here is derived from an EMBL/GenBank/DDBJ whole genome shotgun (WGS) entry which is preliminary data.</text>
</comment>
<sequence length="192" mass="21466">MIEVAWKYCRAGLADAERNGLDMATQALGTLAIEIVLKSYNAVVTANHGTLDERYAFDRNALLQTVSADGTAKSSKASRKSRSIDQHNLRHLVDALPAAIKAYLLNEVDDDNISKHQDAFKQCRYYYEQTVPANYDDTMIRLAVALICKTVYLYQQQGCTDPFILTFDVNGLYRRHVQPVLGVWLSAAGKFA</sequence>
<protein>
    <submittedName>
        <fullName evidence="1">Uncharacterized protein</fullName>
    </submittedName>
</protein>
<gene>
    <name evidence="1" type="ORF">DD235_09530</name>
</gene>
<proteinExistence type="predicted"/>
<dbReference type="EMBL" id="QETA01000003">
    <property type="protein sequence ID" value="PWF23219.1"/>
    <property type="molecule type" value="Genomic_DNA"/>
</dbReference>
<organism evidence="1 2">
    <name type="scientific">Corticimicrobacter populi</name>
    <dbReference type="NCBI Taxonomy" id="2175229"/>
    <lineage>
        <taxon>Bacteria</taxon>
        <taxon>Pseudomonadati</taxon>
        <taxon>Pseudomonadota</taxon>
        <taxon>Betaproteobacteria</taxon>
        <taxon>Burkholderiales</taxon>
        <taxon>Alcaligenaceae</taxon>
        <taxon>Corticimicrobacter</taxon>
    </lineage>
</organism>
<dbReference type="Proteomes" id="UP000245212">
    <property type="component" value="Unassembled WGS sequence"/>
</dbReference>
<dbReference type="AlphaFoldDB" id="A0A2V1K0F5"/>
<evidence type="ECO:0000313" key="1">
    <source>
        <dbReference type="EMBL" id="PWF23219.1"/>
    </source>
</evidence>
<name>A0A2V1K0F5_9BURK</name>
<dbReference type="RefSeq" id="WP_109061832.1">
    <property type="nucleotide sequence ID" value="NZ_QETA01000003.1"/>
</dbReference>
<evidence type="ECO:0000313" key="2">
    <source>
        <dbReference type="Proteomes" id="UP000245212"/>
    </source>
</evidence>
<keyword evidence="2" id="KW-1185">Reference proteome</keyword>